<name>A0ABR8WER0_9BACL</name>
<evidence type="ECO:0000313" key="2">
    <source>
        <dbReference type="EMBL" id="MBD8015524.1"/>
    </source>
</evidence>
<evidence type="ECO:0008006" key="4">
    <source>
        <dbReference type="Google" id="ProtNLM"/>
    </source>
</evidence>
<organism evidence="2 3">
    <name type="scientific">Planococcus wigleyi</name>
    <dbReference type="NCBI Taxonomy" id="2762216"/>
    <lineage>
        <taxon>Bacteria</taxon>
        <taxon>Bacillati</taxon>
        <taxon>Bacillota</taxon>
        <taxon>Bacilli</taxon>
        <taxon>Bacillales</taxon>
        <taxon>Caryophanaceae</taxon>
        <taxon>Planococcus</taxon>
    </lineage>
</organism>
<dbReference type="RefSeq" id="WP_191715712.1">
    <property type="nucleotide sequence ID" value="NZ_JACSPU010000004.1"/>
</dbReference>
<sequence>MDKKLAIYIGFGAIMGFFFGGIWQAIAAMALIYIALRMDELIKALTERS</sequence>
<keyword evidence="1" id="KW-0472">Membrane</keyword>
<dbReference type="Proteomes" id="UP000658980">
    <property type="component" value="Unassembled WGS sequence"/>
</dbReference>
<reference evidence="2 3" key="1">
    <citation type="submission" date="2020-08" db="EMBL/GenBank/DDBJ databases">
        <title>A Genomic Blueprint of the Chicken Gut Microbiome.</title>
        <authorList>
            <person name="Gilroy R."/>
            <person name="Ravi A."/>
            <person name="Getino M."/>
            <person name="Pursley I."/>
            <person name="Horton D.L."/>
            <person name="Alikhan N.-F."/>
            <person name="Baker D."/>
            <person name="Gharbi K."/>
            <person name="Hall N."/>
            <person name="Watson M."/>
            <person name="Adriaenssens E.M."/>
            <person name="Foster-Nyarko E."/>
            <person name="Jarju S."/>
            <person name="Secka A."/>
            <person name="Antonio M."/>
            <person name="Oren A."/>
            <person name="Chaudhuri R."/>
            <person name="La Ragione R.M."/>
            <person name="Hildebrand F."/>
            <person name="Pallen M.J."/>
        </authorList>
    </citation>
    <scope>NUCLEOTIDE SEQUENCE [LARGE SCALE GENOMIC DNA]</scope>
    <source>
        <strain evidence="2 3">Sa1BUA13</strain>
    </source>
</reference>
<protein>
    <recommendedName>
        <fullName evidence="4">DUF2273 domain-containing protein</fullName>
    </recommendedName>
</protein>
<feature type="transmembrane region" description="Helical" evidence="1">
    <location>
        <begin position="6"/>
        <end position="36"/>
    </location>
</feature>
<accession>A0ABR8WER0</accession>
<keyword evidence="1" id="KW-0812">Transmembrane</keyword>
<dbReference type="EMBL" id="JACSPU010000004">
    <property type="protein sequence ID" value="MBD8015524.1"/>
    <property type="molecule type" value="Genomic_DNA"/>
</dbReference>
<keyword evidence="3" id="KW-1185">Reference proteome</keyword>
<gene>
    <name evidence="2" type="ORF">H9630_11920</name>
</gene>
<keyword evidence="1" id="KW-1133">Transmembrane helix</keyword>
<comment type="caution">
    <text evidence="2">The sequence shown here is derived from an EMBL/GenBank/DDBJ whole genome shotgun (WGS) entry which is preliminary data.</text>
</comment>
<proteinExistence type="predicted"/>
<evidence type="ECO:0000256" key="1">
    <source>
        <dbReference type="SAM" id="Phobius"/>
    </source>
</evidence>
<evidence type="ECO:0000313" key="3">
    <source>
        <dbReference type="Proteomes" id="UP000658980"/>
    </source>
</evidence>